<dbReference type="STRING" id="35608.A0A2U1P7U2"/>
<keyword evidence="4" id="KW-1133">Transmembrane helix</keyword>
<organism evidence="6 7">
    <name type="scientific">Artemisia annua</name>
    <name type="common">Sweet wormwood</name>
    <dbReference type="NCBI Taxonomy" id="35608"/>
    <lineage>
        <taxon>Eukaryota</taxon>
        <taxon>Viridiplantae</taxon>
        <taxon>Streptophyta</taxon>
        <taxon>Embryophyta</taxon>
        <taxon>Tracheophyta</taxon>
        <taxon>Spermatophyta</taxon>
        <taxon>Magnoliopsida</taxon>
        <taxon>eudicotyledons</taxon>
        <taxon>Gunneridae</taxon>
        <taxon>Pentapetalae</taxon>
        <taxon>asterids</taxon>
        <taxon>campanulids</taxon>
        <taxon>Asterales</taxon>
        <taxon>Asteraceae</taxon>
        <taxon>Asteroideae</taxon>
        <taxon>Anthemideae</taxon>
        <taxon>Artemisiinae</taxon>
        <taxon>Artemisia</taxon>
    </lineage>
</organism>
<dbReference type="GO" id="GO:0005634">
    <property type="term" value="C:nucleus"/>
    <property type="evidence" value="ECO:0007669"/>
    <property type="project" value="UniProtKB-SubCell"/>
</dbReference>
<dbReference type="InterPro" id="IPR015915">
    <property type="entry name" value="Kelch-typ_b-propeller"/>
</dbReference>
<feature type="region of interest" description="Disordered" evidence="3">
    <location>
        <begin position="653"/>
        <end position="701"/>
    </location>
</feature>
<evidence type="ECO:0000313" key="7">
    <source>
        <dbReference type="Proteomes" id="UP000245207"/>
    </source>
</evidence>
<accession>A0A2U1P7U2</accession>
<dbReference type="Pfam" id="PF24679">
    <property type="entry name" value="Nodulin_C"/>
    <property type="match status" value="2"/>
</dbReference>
<dbReference type="Pfam" id="PF24681">
    <property type="entry name" value="Kelch_KLHDC2_KLHL20_DRC7"/>
    <property type="match status" value="1"/>
</dbReference>
<proteinExistence type="predicted"/>
<comment type="caution">
    <text evidence="6">The sequence shown here is derived from an EMBL/GenBank/DDBJ whole genome shotgun (WGS) entry which is preliminary data.</text>
</comment>
<dbReference type="InterPro" id="IPR004843">
    <property type="entry name" value="Calcineurin-like_PHP"/>
</dbReference>
<feature type="compositionally biased region" description="Basic and acidic residues" evidence="3">
    <location>
        <begin position="849"/>
        <end position="860"/>
    </location>
</feature>
<evidence type="ECO:0000256" key="4">
    <source>
        <dbReference type="SAM" id="Phobius"/>
    </source>
</evidence>
<dbReference type="PANTHER" id="PTHR35743">
    <property type="entry name" value="NODULIN HOMEOBOX"/>
    <property type="match status" value="1"/>
</dbReference>
<dbReference type="SMART" id="SM00389">
    <property type="entry name" value="HOX"/>
    <property type="match status" value="1"/>
</dbReference>
<protein>
    <recommendedName>
        <fullName evidence="5">Homeobox domain-containing protein</fullName>
    </recommendedName>
</protein>
<keyword evidence="7" id="KW-1185">Reference proteome</keyword>
<dbReference type="InterPro" id="IPR056560">
    <property type="entry name" value="HTH_NDX"/>
</dbReference>
<dbReference type="Gene3D" id="2.120.10.80">
    <property type="entry name" value="Kelch-type beta propeller"/>
    <property type="match status" value="2"/>
</dbReference>
<dbReference type="InterPro" id="IPR057287">
    <property type="entry name" value="Ndx_N"/>
</dbReference>
<evidence type="ECO:0000256" key="2">
    <source>
        <dbReference type="PROSITE-ProRule" id="PRU00108"/>
    </source>
</evidence>
<feature type="compositionally biased region" description="Polar residues" evidence="3">
    <location>
        <begin position="835"/>
        <end position="848"/>
    </location>
</feature>
<feature type="transmembrane region" description="Helical" evidence="4">
    <location>
        <begin position="62"/>
        <end position="81"/>
    </location>
</feature>
<feature type="compositionally biased region" description="Polar residues" evidence="3">
    <location>
        <begin position="674"/>
        <end position="687"/>
    </location>
</feature>
<dbReference type="InterPro" id="IPR001356">
    <property type="entry name" value="HD"/>
</dbReference>
<keyword evidence="4" id="KW-0812">Transmembrane</keyword>
<dbReference type="EMBL" id="PKPP01001546">
    <property type="protein sequence ID" value="PWA81818.1"/>
    <property type="molecule type" value="Genomic_DNA"/>
</dbReference>
<feature type="domain" description="Homeobox" evidence="5">
    <location>
        <begin position="576"/>
        <end position="643"/>
    </location>
</feature>
<dbReference type="PROSITE" id="PS50071">
    <property type="entry name" value="HOMEOBOX_2"/>
    <property type="match status" value="1"/>
</dbReference>
<feature type="compositionally biased region" description="Polar residues" evidence="3">
    <location>
        <begin position="559"/>
        <end position="571"/>
    </location>
</feature>
<feature type="region of interest" description="Disordered" evidence="3">
    <location>
        <begin position="552"/>
        <end position="581"/>
    </location>
</feature>
<dbReference type="Gene3D" id="3.60.21.10">
    <property type="match status" value="1"/>
</dbReference>
<dbReference type="Pfam" id="PF25246">
    <property type="entry name" value="Nodulin_N"/>
    <property type="match status" value="2"/>
</dbReference>
<dbReference type="Pfam" id="PF00149">
    <property type="entry name" value="Metallophos"/>
    <property type="match status" value="1"/>
</dbReference>
<dbReference type="InterPro" id="IPR056559">
    <property type="entry name" value="NDX_C"/>
</dbReference>
<feature type="DNA-binding region" description="Homeobox" evidence="2">
    <location>
        <begin position="578"/>
        <end position="644"/>
    </location>
</feature>
<gene>
    <name evidence="6" type="ORF">CTI12_AA183490</name>
</gene>
<dbReference type="GO" id="GO:0003697">
    <property type="term" value="F:single-stranded DNA binding"/>
    <property type="evidence" value="ECO:0007669"/>
    <property type="project" value="InterPro"/>
</dbReference>
<feature type="compositionally biased region" description="Polar residues" evidence="3">
    <location>
        <begin position="1279"/>
        <end position="1302"/>
    </location>
</feature>
<evidence type="ECO:0000256" key="1">
    <source>
        <dbReference type="ARBA" id="ARBA00004123"/>
    </source>
</evidence>
<keyword evidence="4" id="KW-0472">Membrane</keyword>
<dbReference type="SUPFAM" id="SSF56300">
    <property type="entry name" value="Metallo-dependent phosphatases"/>
    <property type="match status" value="1"/>
</dbReference>
<keyword evidence="2" id="KW-0371">Homeobox</keyword>
<keyword evidence="2" id="KW-0238">DNA-binding</keyword>
<evidence type="ECO:0000256" key="3">
    <source>
        <dbReference type="SAM" id="MobiDB-lite"/>
    </source>
</evidence>
<dbReference type="OrthoDB" id="2020792at2759"/>
<dbReference type="GO" id="GO:0016787">
    <property type="term" value="F:hydrolase activity"/>
    <property type="evidence" value="ECO:0007669"/>
    <property type="project" value="InterPro"/>
</dbReference>
<dbReference type="PANTHER" id="PTHR35743:SF1">
    <property type="entry name" value="NODULIN HOMEOBOX"/>
    <property type="match status" value="1"/>
</dbReference>
<dbReference type="PRINTS" id="PR00114">
    <property type="entry name" value="STPHPHTASE"/>
</dbReference>
<dbReference type="GO" id="GO:0009908">
    <property type="term" value="P:flower development"/>
    <property type="evidence" value="ECO:0007669"/>
    <property type="project" value="InterPro"/>
</dbReference>
<feature type="region of interest" description="Disordered" evidence="3">
    <location>
        <begin position="814"/>
        <end position="862"/>
    </location>
</feature>
<name>A0A2U1P7U2_ARTAN</name>
<feature type="region of interest" description="Disordered" evidence="3">
    <location>
        <begin position="1278"/>
        <end position="1323"/>
    </location>
</feature>
<dbReference type="InterPro" id="IPR029052">
    <property type="entry name" value="Metallo-depent_PP-like"/>
</dbReference>
<dbReference type="InterPro" id="IPR006186">
    <property type="entry name" value="Ser/Thr-sp_prot-phosphatase"/>
</dbReference>
<comment type="subcellular location">
    <subcellularLocation>
        <location evidence="1 2">Nucleus</location>
    </subcellularLocation>
</comment>
<dbReference type="InterPro" id="IPR039325">
    <property type="entry name" value="NDX"/>
</dbReference>
<keyword evidence="2" id="KW-0539">Nucleus</keyword>
<dbReference type="Pfam" id="PF24426">
    <property type="entry name" value="HTH_NDX"/>
    <property type="match status" value="1"/>
</dbReference>
<dbReference type="Proteomes" id="UP000245207">
    <property type="component" value="Unassembled WGS sequence"/>
</dbReference>
<dbReference type="SUPFAM" id="SSF117281">
    <property type="entry name" value="Kelch motif"/>
    <property type="match status" value="1"/>
</dbReference>
<evidence type="ECO:0000259" key="5">
    <source>
        <dbReference type="PROSITE" id="PS50071"/>
    </source>
</evidence>
<evidence type="ECO:0000313" key="6">
    <source>
        <dbReference type="EMBL" id="PWA81818.1"/>
    </source>
</evidence>
<feature type="compositionally biased region" description="Basic and acidic residues" evidence="3">
    <location>
        <begin position="688"/>
        <end position="699"/>
    </location>
</feature>
<reference evidence="6 7" key="1">
    <citation type="journal article" date="2018" name="Mol. Plant">
        <title>The genome of Artemisia annua provides insight into the evolution of Asteraceae family and artemisinin biosynthesis.</title>
        <authorList>
            <person name="Shen Q."/>
            <person name="Zhang L."/>
            <person name="Liao Z."/>
            <person name="Wang S."/>
            <person name="Yan T."/>
            <person name="Shi P."/>
            <person name="Liu M."/>
            <person name="Fu X."/>
            <person name="Pan Q."/>
            <person name="Wang Y."/>
            <person name="Lv Z."/>
            <person name="Lu X."/>
            <person name="Zhang F."/>
            <person name="Jiang W."/>
            <person name="Ma Y."/>
            <person name="Chen M."/>
            <person name="Hao X."/>
            <person name="Li L."/>
            <person name="Tang Y."/>
            <person name="Lv G."/>
            <person name="Zhou Y."/>
            <person name="Sun X."/>
            <person name="Brodelius P.E."/>
            <person name="Rose J.K.C."/>
            <person name="Tang K."/>
        </authorList>
    </citation>
    <scope>NUCLEOTIDE SEQUENCE [LARGE SCALE GENOMIC DNA]</scope>
    <source>
        <strain evidence="7">cv. Huhao1</strain>
        <tissue evidence="6">Leaf</tissue>
    </source>
</reference>
<sequence length="1574" mass="172246">MKTVKEDVSCRNVIPPPIDMISAVTELPTLSSQELSKLIRDAENDTIQYTTSNGSSKQDSQLVLLHSALLACILHLFTAFISSQWHELAPVLLAHPEVTCYARCLLIYRLWVDEFMHTAFAAVRVDIQYLQVRLPGQYTNGGMQSNLAQVNRLCQHCEASLQFLQSLCQQRPFRERLVKNKDLCEKGGILLLAHEIMKLPFCEDSYLMAVVSRLKSKVLSILLNLCEVESTSFLDVAASTTVGLDLAKSTISQVISLLRTMFRGDLNGLAAYSDKTYPRGLLQLNAMRLTEILSDDSNFRSYITLNFTEVLTTIFSQPHGEFLSSWCSSESRPSEEDATLDFDSLAAAGWVLGVVQSSDVPESTFNACRVPRTSYAFQRTSLLVKVVANLTCFIPDICKEEKDLFLNTFLQCFHKELLNVPYGVLNDARAERAAVITQNLGSLLIHAASLTPTFLNQDDVQLFKLFIAQLEPLITQESNIEQLLHEADVKVQESPDAHDRDSDQNKGISIILPLEGVNTLTLNGNEGPSNGLQIQEQRTEAAQTYTVRAVHESEADAQNAETSGFDSNTMQSEDKQSRKRKRNIMNHIQISMIEQVLVTEPEMQRKAAMLQSWAEKLSLHGTEISSSQLKNWLNNRKAKLARVAAKDIRAPSVGDNAFTDKKGGSGTDPESADEFSNPSPSSAQGTRRNPESGSVKHEQGQYVVLTDGQGEEIGKGRVHQASGVWSGTNLDESGSCVVDVTYLKLDKLAKLQQPCGATGASSGPPEQGLGVKRVLWESSKLVQQQKPLHYIRKLNNRKAKLARVAAKDIRAPSVGDNAFTDKKGGSGTDPESADEFSNPSPSSAQGTRRNPESGSVKHEQGQYVVLTDGQGEEIGKGRVHQASGVWSGTNLDESGSCVVDVTYLKLDKLAKLQQPCGATGASSGPPEQGLGVKRVLWESSKLVQQQKPAKWDTDDDAPGPRCGHTLTAVAQTKSHGPRLILFGGATAIEGGASAGIRNHHISLFNFIMTPAGDPPSPRAAHAAAAVGTMVVFQGGIGPAGHSTDDLYVLDLTNDKYKWHRVVVQGQGPGPRYGHVMDLVSQRYLVTFSGNDGKKVLSDVWALDTAQKPYVWLNLDTGGDKPSARMYATASARSDGMFLLCGGRDTSGVPLDDAYALLMHKNGQWEWTLAPGVSPSSRYQHAAVFVGARLHVTGGALRGGRVVDDEAAVAVLDTAAGVWLDRHGLVTSSHSSNEQTEDPSLELMRRCRHATSSVGSCVYVYGGLRGDLLLDDFVVAENSPFHSDANNTSEKGSNMTTPKTHNSCLFDPVSNDDGSESPLSASTSVEKEVDTAQCVWQAAQSHIATHNEMMGPNMNSHAAGTTSEGSETHRDVQLHPRAVCVISINVYVRDFFLFGVVIAREAVGNLGGLVRQLSLDHFENESRRMMPFSNDMSSCPAKRYMRQKSPQGLHKKVLATLLKPRNWIPPADRRFFLDAYEVGELCYAAEQIFISETTVLQLKAPIKVFGDLHGQFTDLMRLFDEYGFPSSAGDITYIDYLFLGDYVDRGQHSLETITLLLALKASFYLIFPVTNLFQD</sequence>